<dbReference type="CDD" id="cd07363">
    <property type="entry name" value="45_DOPA_Dioxygenase"/>
    <property type="match status" value="1"/>
</dbReference>
<dbReference type="RefSeq" id="WP_149820005.1">
    <property type="nucleotide sequence ID" value="NZ_VUOA01000032.1"/>
</dbReference>
<evidence type="ECO:0000313" key="7">
    <source>
        <dbReference type="EMBL" id="KAA2235893.1"/>
    </source>
</evidence>
<name>A0A5B2V8S0_9HYPH</name>
<evidence type="ECO:0000256" key="4">
    <source>
        <dbReference type="ARBA" id="ARBA00022833"/>
    </source>
</evidence>
<dbReference type="GO" id="GO:0016702">
    <property type="term" value="F:oxidoreductase activity, acting on single donors with incorporation of molecular oxygen, incorporation of two atoms of oxygen"/>
    <property type="evidence" value="ECO:0007669"/>
    <property type="project" value="UniProtKB-ARBA"/>
</dbReference>
<dbReference type="GO" id="GO:0008198">
    <property type="term" value="F:ferrous iron binding"/>
    <property type="evidence" value="ECO:0007669"/>
    <property type="project" value="InterPro"/>
</dbReference>
<accession>A0A5B2V8S0</accession>
<dbReference type="PIRSF" id="PIRSF006157">
    <property type="entry name" value="Doxgns_DODA"/>
    <property type="match status" value="1"/>
</dbReference>
<protein>
    <submittedName>
        <fullName evidence="7">Dioxygenase</fullName>
    </submittedName>
</protein>
<keyword evidence="8" id="KW-1185">Reference proteome</keyword>
<dbReference type="OrthoDB" id="9790889at2"/>
<comment type="cofactor">
    <cofactor evidence="1">
        <name>Zn(2+)</name>
        <dbReference type="ChEBI" id="CHEBI:29105"/>
    </cofactor>
</comment>
<evidence type="ECO:0000259" key="6">
    <source>
        <dbReference type="Pfam" id="PF02900"/>
    </source>
</evidence>
<dbReference type="Gene3D" id="3.40.830.10">
    <property type="entry name" value="LigB-like"/>
    <property type="match status" value="1"/>
</dbReference>
<comment type="similarity">
    <text evidence="2">Belongs to the DODA-type extradiol aromatic ring-opening dioxygenase family.</text>
</comment>
<evidence type="ECO:0000256" key="1">
    <source>
        <dbReference type="ARBA" id="ARBA00001947"/>
    </source>
</evidence>
<evidence type="ECO:0000313" key="8">
    <source>
        <dbReference type="Proteomes" id="UP000323142"/>
    </source>
</evidence>
<dbReference type="GO" id="GO:0008270">
    <property type="term" value="F:zinc ion binding"/>
    <property type="evidence" value="ECO:0007669"/>
    <property type="project" value="InterPro"/>
</dbReference>
<dbReference type="Pfam" id="PF02900">
    <property type="entry name" value="LigB"/>
    <property type="match status" value="1"/>
</dbReference>
<dbReference type="PANTHER" id="PTHR30096">
    <property type="entry name" value="4,5-DOPA DIOXYGENASE EXTRADIOL-LIKE PROTEIN"/>
    <property type="match status" value="1"/>
</dbReference>
<dbReference type="InterPro" id="IPR004183">
    <property type="entry name" value="Xdiol_dOase_suB"/>
</dbReference>
<gene>
    <name evidence="7" type="ORF">F0L46_17805</name>
</gene>
<dbReference type="AlphaFoldDB" id="A0A5B2V8S0"/>
<dbReference type="InterPro" id="IPR014436">
    <property type="entry name" value="Extradiol_dOase_DODA"/>
</dbReference>
<reference evidence="7 8" key="1">
    <citation type="submission" date="2019-09" db="EMBL/GenBank/DDBJ databases">
        <title>Salinarimonas rosea gen. nov., sp. nov., a new member of the a-2 subgroup of the Proteobacteria.</title>
        <authorList>
            <person name="Liu J."/>
        </authorList>
    </citation>
    <scope>NUCLEOTIDE SEQUENCE [LARGE SCALE GENOMIC DNA]</scope>
    <source>
        <strain evidence="7 8">BN140002</strain>
    </source>
</reference>
<dbReference type="EMBL" id="VUOA01000032">
    <property type="protein sequence ID" value="KAA2235893.1"/>
    <property type="molecule type" value="Genomic_DNA"/>
</dbReference>
<proteinExistence type="inferred from homology"/>
<organism evidence="7 8">
    <name type="scientific">Salinarimonas soli</name>
    <dbReference type="NCBI Taxonomy" id="1638099"/>
    <lineage>
        <taxon>Bacteria</taxon>
        <taxon>Pseudomonadati</taxon>
        <taxon>Pseudomonadota</taxon>
        <taxon>Alphaproteobacteria</taxon>
        <taxon>Hyphomicrobiales</taxon>
        <taxon>Salinarimonadaceae</taxon>
        <taxon>Salinarimonas</taxon>
    </lineage>
</organism>
<comment type="caution">
    <text evidence="7">The sequence shown here is derived from an EMBL/GenBank/DDBJ whole genome shotgun (WGS) entry which is preliminary data.</text>
</comment>
<dbReference type="SUPFAM" id="SSF53213">
    <property type="entry name" value="LigB-like"/>
    <property type="match status" value="1"/>
</dbReference>
<keyword evidence="3" id="KW-0479">Metal-binding</keyword>
<sequence>MTTRLPTYFISHGGGPWPYLDGPFRRAFDQLEQSLVDIRRELGDAPRAVLVISGHWEEDGFAISSGEQPGMVYDYSGFPEHTYSIRYKAPGSPELARRVQDLLRTGGVQARLDPERGYDHGTFSILKPLYPGEDIPVVQLSIDRSYDPKLHLQLGRLLAPLRDEGVLIIGSGLSYHNLREARGPEGREPSRVFDAWLHETVVAATPAERTPRLLDWERAPSARAAHPEEDHLIPLMVAVGAAESEAGAVVYHQKDLFGGITASSFRFGQVPTAP</sequence>
<evidence type="ECO:0000256" key="2">
    <source>
        <dbReference type="ARBA" id="ARBA00007581"/>
    </source>
</evidence>
<evidence type="ECO:0000256" key="3">
    <source>
        <dbReference type="ARBA" id="ARBA00022723"/>
    </source>
</evidence>
<dbReference type="Proteomes" id="UP000323142">
    <property type="component" value="Unassembled WGS sequence"/>
</dbReference>
<evidence type="ECO:0000256" key="5">
    <source>
        <dbReference type="ARBA" id="ARBA00023002"/>
    </source>
</evidence>
<keyword evidence="5" id="KW-0560">Oxidoreductase</keyword>
<keyword evidence="4" id="KW-0862">Zinc</keyword>
<reference evidence="7 8" key="2">
    <citation type="submission" date="2019-09" db="EMBL/GenBank/DDBJ databases">
        <authorList>
            <person name="Jin C."/>
        </authorList>
    </citation>
    <scope>NUCLEOTIDE SEQUENCE [LARGE SCALE GENOMIC DNA]</scope>
    <source>
        <strain evidence="7 8">BN140002</strain>
    </source>
</reference>
<feature type="domain" description="Extradiol ring-cleavage dioxygenase class III enzyme subunit B" evidence="6">
    <location>
        <begin position="7"/>
        <end position="267"/>
    </location>
</feature>
<keyword evidence="7" id="KW-0223">Dioxygenase</keyword>
<dbReference type="PANTHER" id="PTHR30096:SF0">
    <property type="entry name" value="4,5-DOPA DIOXYGENASE EXTRADIOL-LIKE PROTEIN"/>
    <property type="match status" value="1"/>
</dbReference>